<dbReference type="InterPro" id="IPR005122">
    <property type="entry name" value="Uracil-DNA_glycosylase-like"/>
</dbReference>
<dbReference type="SMART" id="SM00986">
    <property type="entry name" value="UDG"/>
    <property type="match status" value="1"/>
</dbReference>
<comment type="subcellular location">
    <subcellularLocation>
        <location evidence="7">Mitochondrion</location>
    </subcellularLocation>
    <subcellularLocation>
        <location evidence="7">Nucleus</location>
    </subcellularLocation>
</comment>
<dbReference type="InterPro" id="IPR002043">
    <property type="entry name" value="UDG_fam1"/>
</dbReference>
<evidence type="ECO:0000256" key="1">
    <source>
        <dbReference type="ARBA" id="ARBA00008184"/>
    </source>
</evidence>
<gene>
    <name evidence="7" type="primary">UNG1</name>
    <name evidence="11" type="ORF">AO440_001776</name>
</gene>
<keyword evidence="3 7" id="KW-0378">Hydrolase</keyword>
<organism evidence="11 12">
    <name type="scientific">Candida glabrata</name>
    <name type="common">Yeast</name>
    <name type="synonym">Torulopsis glabrata</name>
    <dbReference type="NCBI Taxonomy" id="5478"/>
    <lineage>
        <taxon>Eukaryota</taxon>
        <taxon>Fungi</taxon>
        <taxon>Dikarya</taxon>
        <taxon>Ascomycota</taxon>
        <taxon>Saccharomycotina</taxon>
        <taxon>Saccharomycetes</taxon>
        <taxon>Saccharomycetales</taxon>
        <taxon>Saccharomycetaceae</taxon>
        <taxon>Nakaseomyces</taxon>
    </lineage>
</organism>
<dbReference type="VEuPathDB" id="FungiDB:B1J91_G07084g"/>
<dbReference type="InterPro" id="IPR036895">
    <property type="entry name" value="Uracil-DNA_glycosylase-like_sf"/>
</dbReference>
<dbReference type="Proteomes" id="UP000054886">
    <property type="component" value="Unassembled WGS sequence"/>
</dbReference>
<evidence type="ECO:0000256" key="3">
    <source>
        <dbReference type="ARBA" id="ARBA00022801"/>
    </source>
</evidence>
<keyword evidence="5 7" id="KW-0234">DNA repair</keyword>
<protein>
    <recommendedName>
        <fullName evidence="7 9">Uracil-DNA glycosylase</fullName>
        <shortName evidence="7">UDG</shortName>
        <ecNumber evidence="7 9">3.2.2.27</ecNumber>
    </recommendedName>
</protein>
<keyword evidence="6 7" id="KW-0539">Nucleus</keyword>
<dbReference type="InterPro" id="IPR018085">
    <property type="entry name" value="Ura-DNA_Glyclase_AS"/>
</dbReference>
<dbReference type="Gene3D" id="3.40.470.10">
    <property type="entry name" value="Uracil-DNA glycosylase-like domain"/>
    <property type="match status" value="1"/>
</dbReference>
<dbReference type="AlphaFoldDB" id="A0A0W0D6M2"/>
<dbReference type="EC" id="3.2.2.27" evidence="7 9"/>
<proteinExistence type="inferred from homology"/>
<comment type="function">
    <text evidence="7 9">Excises uracil residues from the DNA which can arise as a result of misincorporation of dUMP residues by DNA polymerase or due to deamination of cytosine.</text>
</comment>
<dbReference type="GO" id="GO:0097510">
    <property type="term" value="P:base-excision repair, AP site formation via deaminated base removal"/>
    <property type="evidence" value="ECO:0007669"/>
    <property type="project" value="TreeGrafter"/>
</dbReference>
<evidence type="ECO:0000313" key="11">
    <source>
        <dbReference type="EMBL" id="KTB07081.1"/>
    </source>
</evidence>
<dbReference type="NCBIfam" id="NF003588">
    <property type="entry name" value="PRK05254.1-1"/>
    <property type="match status" value="1"/>
</dbReference>
<dbReference type="EMBL" id="LLZZ01000108">
    <property type="protein sequence ID" value="KTB07081.1"/>
    <property type="molecule type" value="Genomic_DNA"/>
</dbReference>
<dbReference type="PANTHER" id="PTHR11264">
    <property type="entry name" value="URACIL-DNA GLYCOSYLASE"/>
    <property type="match status" value="1"/>
</dbReference>
<evidence type="ECO:0000256" key="4">
    <source>
        <dbReference type="ARBA" id="ARBA00023128"/>
    </source>
</evidence>
<dbReference type="VEuPathDB" id="FungiDB:CAGL0G07084g"/>
<dbReference type="SMART" id="SM00987">
    <property type="entry name" value="UreE_C"/>
    <property type="match status" value="1"/>
</dbReference>
<evidence type="ECO:0000256" key="6">
    <source>
        <dbReference type="ARBA" id="ARBA00023242"/>
    </source>
</evidence>
<comment type="caution">
    <text evidence="11">The sequence shown here is derived from an EMBL/GenBank/DDBJ whole genome shotgun (WGS) entry which is preliminary data.</text>
</comment>
<accession>A0A0W0D6M2</accession>
<dbReference type="NCBIfam" id="TIGR00628">
    <property type="entry name" value="ung"/>
    <property type="match status" value="1"/>
</dbReference>
<evidence type="ECO:0000259" key="10">
    <source>
        <dbReference type="SMART" id="SM00986"/>
    </source>
</evidence>
<evidence type="ECO:0000256" key="8">
    <source>
        <dbReference type="PROSITE-ProRule" id="PRU10072"/>
    </source>
</evidence>
<dbReference type="NCBIfam" id="NF003589">
    <property type="entry name" value="PRK05254.1-2"/>
    <property type="match status" value="1"/>
</dbReference>
<evidence type="ECO:0000256" key="5">
    <source>
        <dbReference type="ARBA" id="ARBA00023204"/>
    </source>
</evidence>
<reference evidence="11 12" key="1">
    <citation type="submission" date="2015-10" db="EMBL/GenBank/DDBJ databases">
        <title>Draft genomes sequences of Candida glabrata isolates 1A, 1B, 2A, 2B, 3A and 3B.</title>
        <authorList>
            <person name="Haavelsrud O.E."/>
            <person name="Gaustad P."/>
        </authorList>
    </citation>
    <scope>NUCLEOTIDE SEQUENCE [LARGE SCALE GENOMIC DNA]</scope>
    <source>
        <strain evidence="11">910700640</strain>
    </source>
</reference>
<evidence type="ECO:0000256" key="7">
    <source>
        <dbReference type="HAMAP-Rule" id="MF_03166"/>
    </source>
</evidence>
<dbReference type="CDD" id="cd10027">
    <property type="entry name" value="UDG-F1-like"/>
    <property type="match status" value="1"/>
</dbReference>
<dbReference type="VEuPathDB" id="FungiDB:GWK60_G06809"/>
<dbReference type="GO" id="GO:0004844">
    <property type="term" value="F:uracil DNA N-glycosylase activity"/>
    <property type="evidence" value="ECO:0007669"/>
    <property type="project" value="UniProtKB-UniRule"/>
</dbReference>
<evidence type="ECO:0000256" key="9">
    <source>
        <dbReference type="RuleBase" id="RU003780"/>
    </source>
</evidence>
<feature type="active site" description="Proton acceptor" evidence="7 8">
    <location>
        <position position="159"/>
    </location>
</feature>
<dbReference type="NCBIfam" id="NF003592">
    <property type="entry name" value="PRK05254.1-5"/>
    <property type="match status" value="1"/>
</dbReference>
<name>A0A0W0D6M2_CANGB</name>
<dbReference type="VEuPathDB" id="FungiDB:GVI51_G06897"/>
<evidence type="ECO:0000313" key="12">
    <source>
        <dbReference type="Proteomes" id="UP000054886"/>
    </source>
</evidence>
<dbReference type="FunFam" id="3.40.470.10:FF:000007">
    <property type="entry name" value="Uracil-DNA glycosylase"/>
    <property type="match status" value="1"/>
</dbReference>
<dbReference type="Pfam" id="PF03167">
    <property type="entry name" value="UDG"/>
    <property type="match status" value="1"/>
</dbReference>
<dbReference type="GO" id="GO:0005634">
    <property type="term" value="C:nucleus"/>
    <property type="evidence" value="ECO:0007669"/>
    <property type="project" value="UniProtKB-SubCell"/>
</dbReference>
<feature type="domain" description="Uracil-DNA glycosylase-like" evidence="10">
    <location>
        <begin position="144"/>
        <end position="315"/>
    </location>
</feature>
<keyword evidence="4 7" id="KW-0496">Mitochondrion</keyword>
<comment type="similarity">
    <text evidence="1 7 9">Belongs to the uracil-DNA glycosylase (UDG) superfamily. UNG family.</text>
</comment>
<keyword evidence="2 7" id="KW-0227">DNA damage</keyword>
<dbReference type="PROSITE" id="PS00130">
    <property type="entry name" value="U_DNA_GLYCOSYLASE"/>
    <property type="match status" value="1"/>
</dbReference>
<dbReference type="GO" id="GO:0005739">
    <property type="term" value="C:mitochondrion"/>
    <property type="evidence" value="ECO:0007669"/>
    <property type="project" value="UniProtKB-SubCell"/>
</dbReference>
<dbReference type="HAMAP" id="MF_00148">
    <property type="entry name" value="UDG"/>
    <property type="match status" value="1"/>
</dbReference>
<dbReference type="PANTHER" id="PTHR11264:SF0">
    <property type="entry name" value="URACIL-DNA GLYCOSYLASE"/>
    <property type="match status" value="1"/>
</dbReference>
<comment type="catalytic activity">
    <reaction evidence="7 9">
        <text>Hydrolyzes single-stranded DNA or mismatched double-stranded DNA and polynucleotides, releasing free uracil.</text>
        <dbReference type="EC" id="3.2.2.27"/>
    </reaction>
</comment>
<evidence type="ECO:0000256" key="2">
    <source>
        <dbReference type="ARBA" id="ARBA00022763"/>
    </source>
</evidence>
<sequence>MLPTAVRFTVRAMSTKRKQVTIEEFFSKQKKSKVSTVKKEEPKLPKEASIEGDTVVETETEDSAVVKEESTSVSHAKKNFQESLSSLLKETLKLEIDTIEDSWFAQLSSEFKQPYFIKLKQFVNKEQATQTIFPPANDIYSWTRLTPFDKVRVVIIGQDPYHNFNQAHGLAFSVRAPTPAPPSLKNIYKELQNNYPDFKSDNKIGDLTPWAKQGVLLLNTALTVRAHNAASHSKQGWETFTRRALEALVHDREKDGKSLVFLCWGSNAIKIAESLLSSTHNKKNIKMFKSVHPSPLSASRGFFGNNHFKQINDWLYNERHEKMIDWSVVPSCSLKEVTDANAKL</sequence>
<dbReference type="SUPFAM" id="SSF52141">
    <property type="entry name" value="Uracil-DNA glycosylase-like"/>
    <property type="match status" value="1"/>
</dbReference>